<comment type="caution">
    <text evidence="1">The sequence shown here is derived from an EMBL/GenBank/DDBJ whole genome shotgun (WGS) entry which is preliminary data.</text>
</comment>
<organism evidence="1 2">
    <name type="scientific">Candidatus Berkelbacteria bacterium RIFOXYA2_FULL_43_10</name>
    <dbReference type="NCBI Taxonomy" id="1797472"/>
    <lineage>
        <taxon>Bacteria</taxon>
        <taxon>Candidatus Berkelbacteria</taxon>
    </lineage>
</organism>
<protein>
    <submittedName>
        <fullName evidence="1">Uncharacterized protein</fullName>
    </submittedName>
</protein>
<name>A0A1F5E449_9BACT</name>
<proteinExistence type="predicted"/>
<reference evidence="1 2" key="1">
    <citation type="journal article" date="2016" name="Nat. Commun.">
        <title>Thousands of microbial genomes shed light on interconnected biogeochemical processes in an aquifer system.</title>
        <authorList>
            <person name="Anantharaman K."/>
            <person name="Brown C.T."/>
            <person name="Hug L.A."/>
            <person name="Sharon I."/>
            <person name="Castelle C.J."/>
            <person name="Probst A.J."/>
            <person name="Thomas B.C."/>
            <person name="Singh A."/>
            <person name="Wilkins M.J."/>
            <person name="Karaoz U."/>
            <person name="Brodie E.L."/>
            <person name="Williams K.H."/>
            <person name="Hubbard S.S."/>
            <person name="Banfield J.F."/>
        </authorList>
    </citation>
    <scope>NUCLEOTIDE SEQUENCE [LARGE SCALE GENOMIC DNA]</scope>
</reference>
<dbReference type="AlphaFoldDB" id="A0A1F5E449"/>
<dbReference type="Proteomes" id="UP000178583">
    <property type="component" value="Unassembled WGS sequence"/>
</dbReference>
<evidence type="ECO:0000313" key="2">
    <source>
        <dbReference type="Proteomes" id="UP000178583"/>
    </source>
</evidence>
<evidence type="ECO:0000313" key="1">
    <source>
        <dbReference type="EMBL" id="OGD62138.1"/>
    </source>
</evidence>
<sequence length="75" mass="8584">MFFIFFIFITDRRVKTPITALEPRFHFLANLALVLLALKLILGGEYRLDKLSFGTIIEVVVQTAYLGLPTSQLRL</sequence>
<accession>A0A1F5E449</accession>
<gene>
    <name evidence="1" type="ORF">A2215_03860</name>
</gene>
<dbReference type="EMBL" id="MEZY01000053">
    <property type="protein sequence ID" value="OGD62138.1"/>
    <property type="molecule type" value="Genomic_DNA"/>
</dbReference>